<protein>
    <recommendedName>
        <fullName evidence="3">Class I SAM-dependent methyltransferase</fullName>
    </recommendedName>
</protein>
<evidence type="ECO:0000313" key="1">
    <source>
        <dbReference type="EMBL" id="MCU6790828.1"/>
    </source>
</evidence>
<evidence type="ECO:0000313" key="2">
    <source>
        <dbReference type="Proteomes" id="UP001652445"/>
    </source>
</evidence>
<dbReference type="SUPFAM" id="SSF53335">
    <property type="entry name" value="S-adenosyl-L-methionine-dependent methyltransferases"/>
    <property type="match status" value="1"/>
</dbReference>
<reference evidence="1 2" key="1">
    <citation type="submission" date="2022-09" db="EMBL/GenBank/DDBJ databases">
        <authorList>
            <person name="Han X.L."/>
            <person name="Wang Q."/>
            <person name="Lu T."/>
        </authorList>
    </citation>
    <scope>NUCLEOTIDE SEQUENCE [LARGE SCALE GENOMIC DNA]</scope>
    <source>
        <strain evidence="1 2">WQ 127069</strain>
    </source>
</reference>
<gene>
    <name evidence="1" type="ORF">OB236_01690</name>
</gene>
<name>A0ABT2U878_9BACL</name>
<dbReference type="EMBL" id="JAOQIO010000006">
    <property type="protein sequence ID" value="MCU6790828.1"/>
    <property type="molecule type" value="Genomic_DNA"/>
</dbReference>
<keyword evidence="2" id="KW-1185">Reference proteome</keyword>
<evidence type="ECO:0008006" key="3">
    <source>
        <dbReference type="Google" id="ProtNLM"/>
    </source>
</evidence>
<dbReference type="RefSeq" id="WP_262682351.1">
    <property type="nucleotide sequence ID" value="NZ_JAOQIO010000006.1"/>
</dbReference>
<accession>A0ABT2U878</accession>
<comment type="caution">
    <text evidence="1">The sequence shown here is derived from an EMBL/GenBank/DDBJ whole genome shotgun (WGS) entry which is preliminary data.</text>
</comment>
<dbReference type="InterPro" id="IPR029063">
    <property type="entry name" value="SAM-dependent_MTases_sf"/>
</dbReference>
<dbReference type="Proteomes" id="UP001652445">
    <property type="component" value="Unassembled WGS sequence"/>
</dbReference>
<sequence>MNDKPHELAPSTYWIQAWEQAVLSNTRTASDEEEEQYWQEHASVYDERNPLAPYTQVIMERVIADLKPSDHLLEVGPGTGGFTQLLVPYVASITLVEPSAAMYKEFCLSWASMSYPLPKAIALKWEEAPPLQADILFSANAVYRIRDMKACLIQMNQTATRHVFLVQSIGRPFAGPLQVELDGAATERERAAAISDILTELGLKHQYRTFPIQRKNGAVHDVALIHWEPQVVSTD</sequence>
<organism evidence="1 2">
    <name type="scientific">Paenibacillus baimaensis</name>
    <dbReference type="NCBI Taxonomy" id="2982185"/>
    <lineage>
        <taxon>Bacteria</taxon>
        <taxon>Bacillati</taxon>
        <taxon>Bacillota</taxon>
        <taxon>Bacilli</taxon>
        <taxon>Bacillales</taxon>
        <taxon>Paenibacillaceae</taxon>
        <taxon>Paenibacillus</taxon>
    </lineage>
</organism>
<dbReference type="Gene3D" id="3.40.50.150">
    <property type="entry name" value="Vaccinia Virus protein VP39"/>
    <property type="match status" value="1"/>
</dbReference>
<proteinExistence type="predicted"/>